<feature type="compositionally biased region" description="Gly residues" evidence="1">
    <location>
        <begin position="264"/>
        <end position="287"/>
    </location>
</feature>
<proteinExistence type="predicted"/>
<gene>
    <name evidence="2" type="ORF">QYE76_006459</name>
</gene>
<comment type="caution">
    <text evidence="2">The sequence shown here is derived from an EMBL/GenBank/DDBJ whole genome shotgun (WGS) entry which is preliminary data.</text>
</comment>
<evidence type="ECO:0000313" key="3">
    <source>
        <dbReference type="Proteomes" id="UP001231189"/>
    </source>
</evidence>
<name>A0AAD8RWU3_LOLMU</name>
<feature type="region of interest" description="Disordered" evidence="1">
    <location>
        <begin position="1"/>
        <end position="21"/>
    </location>
</feature>
<dbReference type="PANTHER" id="PTHR31286:SF167">
    <property type="entry name" value="OS09G0268800 PROTEIN"/>
    <property type="match status" value="1"/>
</dbReference>
<feature type="region of interest" description="Disordered" evidence="1">
    <location>
        <begin position="264"/>
        <end position="312"/>
    </location>
</feature>
<sequence length="397" mass="44720">MVSTSDARSATSEGNLKAKGKDPMTIDAMLEELDLQDEEFNDLDVDEVEQEILESVQWMALARVQTEKSFCHAAFFGEMRAAWNLAQTVKFRAIGENLFTLQASCLGDWERIVDNGPWLFRNWAVIIEPYDGLSRAEEKELFHIKIWIQIHELPEGYCKPKIITLLVERAGLEVITVKTEGIRGNYVRVRVRYDVRKLLARCVSIIRQTQRQLFVVRYEKLAFFCEACGKLGHGFKECGRGVYEEKELKFKKWLYADPPRTSFGGGFSGNRGGGRLGRGGLGRGTGQGMSTYDDEESDELKDTGTSPKKPIDINMADVNPNARKRVNLGDDDPEKEAEKNGQLVVKDTYMYTGEIADESSTSSVDSKGNKRAKLKGNGNTQNLEKLVGSLEECRQFQ</sequence>
<evidence type="ECO:0008006" key="4">
    <source>
        <dbReference type="Google" id="ProtNLM"/>
    </source>
</evidence>
<feature type="region of interest" description="Disordered" evidence="1">
    <location>
        <begin position="357"/>
        <end position="380"/>
    </location>
</feature>
<organism evidence="2 3">
    <name type="scientific">Lolium multiflorum</name>
    <name type="common">Italian ryegrass</name>
    <name type="synonym">Lolium perenne subsp. multiflorum</name>
    <dbReference type="NCBI Taxonomy" id="4521"/>
    <lineage>
        <taxon>Eukaryota</taxon>
        <taxon>Viridiplantae</taxon>
        <taxon>Streptophyta</taxon>
        <taxon>Embryophyta</taxon>
        <taxon>Tracheophyta</taxon>
        <taxon>Spermatophyta</taxon>
        <taxon>Magnoliopsida</taxon>
        <taxon>Liliopsida</taxon>
        <taxon>Poales</taxon>
        <taxon>Poaceae</taxon>
        <taxon>BOP clade</taxon>
        <taxon>Pooideae</taxon>
        <taxon>Poodae</taxon>
        <taxon>Poeae</taxon>
        <taxon>Poeae Chloroplast Group 2 (Poeae type)</taxon>
        <taxon>Loliodinae</taxon>
        <taxon>Loliinae</taxon>
        <taxon>Lolium</taxon>
    </lineage>
</organism>
<dbReference type="EMBL" id="JAUUTY010000005">
    <property type="protein sequence ID" value="KAK1632144.1"/>
    <property type="molecule type" value="Genomic_DNA"/>
</dbReference>
<keyword evidence="3" id="KW-1185">Reference proteome</keyword>
<feature type="compositionally biased region" description="Polar residues" evidence="1">
    <location>
        <begin position="1"/>
        <end position="14"/>
    </location>
</feature>
<evidence type="ECO:0000256" key="1">
    <source>
        <dbReference type="SAM" id="MobiDB-lite"/>
    </source>
</evidence>
<reference evidence="2" key="1">
    <citation type="submission" date="2023-07" db="EMBL/GenBank/DDBJ databases">
        <title>A chromosome-level genome assembly of Lolium multiflorum.</title>
        <authorList>
            <person name="Chen Y."/>
            <person name="Copetti D."/>
            <person name="Kolliker R."/>
            <person name="Studer B."/>
        </authorList>
    </citation>
    <scope>NUCLEOTIDE SEQUENCE</scope>
    <source>
        <strain evidence="2">02402/16</strain>
        <tissue evidence="2">Leaf</tissue>
    </source>
</reference>
<dbReference type="PANTHER" id="PTHR31286">
    <property type="entry name" value="GLYCINE-RICH CELL WALL STRUCTURAL PROTEIN 1.8-LIKE"/>
    <property type="match status" value="1"/>
</dbReference>
<dbReference type="Proteomes" id="UP001231189">
    <property type="component" value="Unassembled WGS sequence"/>
</dbReference>
<dbReference type="InterPro" id="IPR040256">
    <property type="entry name" value="At4g02000-like"/>
</dbReference>
<accession>A0AAD8RWU3</accession>
<evidence type="ECO:0000313" key="2">
    <source>
        <dbReference type="EMBL" id="KAK1632144.1"/>
    </source>
</evidence>
<dbReference type="AlphaFoldDB" id="A0AAD8RWU3"/>
<protein>
    <recommendedName>
        <fullName evidence="4">CCHC-type domain-containing protein</fullName>
    </recommendedName>
</protein>